<evidence type="ECO:0000256" key="2">
    <source>
        <dbReference type="ARBA" id="ARBA00093774"/>
    </source>
</evidence>
<keyword evidence="6" id="KW-1185">Reference proteome</keyword>
<dbReference type="HOGENOM" id="CLU_768926_0_0_11"/>
<accession>Q0RBS2</accession>
<dbReference type="eggNOG" id="ENOG50330KC">
    <property type="taxonomic scope" value="Bacteria"/>
</dbReference>
<dbReference type="KEGG" id="fal:FRAAL6489"/>
<dbReference type="AlphaFoldDB" id="Q0RBS2"/>
<feature type="region of interest" description="Disordered" evidence="3">
    <location>
        <begin position="1"/>
        <end position="22"/>
    </location>
</feature>
<feature type="domain" description="Low molecular weight antigen MTB12-like C-terminal" evidence="4">
    <location>
        <begin position="233"/>
        <end position="345"/>
    </location>
</feature>
<organism evidence="5 6">
    <name type="scientific">Frankia alni (strain DSM 45986 / CECT 9034 / ACN14a)</name>
    <dbReference type="NCBI Taxonomy" id="326424"/>
    <lineage>
        <taxon>Bacteria</taxon>
        <taxon>Bacillati</taxon>
        <taxon>Actinomycetota</taxon>
        <taxon>Actinomycetes</taxon>
        <taxon>Frankiales</taxon>
        <taxon>Frankiaceae</taxon>
        <taxon>Frankia</taxon>
    </lineage>
</organism>
<sequence>MGFFDRVSSAVPPRPASPWLAPPDHQLAGVVPLALIVVRNVDTAVSVAGLAAYPAGVEITLEIRLRPGTEPGVDPRLAVDWSRGAARMVRFGIALPDGSRAVAARPGDTVTTRLGESGGPLLTALPDGTAAEEPVARNFPLPAPPGVRRGILPGSVAGFVGSRAEQTHRLRYWLWPLPPDGPLTFVAEFLARGLPESRVVVDGAVIRAAADRAVDLWPPAGLPEAGPAPADVAAAAAAIRAAFTTAFTGDQDAEAALAAVDDGASLQSTLETVRDRHPQATWSARVLIGEPVFTDPAHASLAFEVVLSHAPAYGTLLGEAVLVDGRWKVARSTYCTVMSWAGVSCPDRLGPEPPGPEPLG</sequence>
<gene>
    <name evidence="5" type="ordered locus">FRAAL6489</name>
</gene>
<proteinExistence type="inferred from homology"/>
<evidence type="ECO:0000313" key="6">
    <source>
        <dbReference type="Proteomes" id="UP000000657"/>
    </source>
</evidence>
<evidence type="ECO:0000313" key="5">
    <source>
        <dbReference type="EMBL" id="CAJ65112.1"/>
    </source>
</evidence>
<keyword evidence="1" id="KW-0732">Signal</keyword>
<evidence type="ECO:0000256" key="3">
    <source>
        <dbReference type="SAM" id="MobiDB-lite"/>
    </source>
</evidence>
<dbReference type="Pfam" id="PF26580">
    <property type="entry name" value="Mtb12_C"/>
    <property type="match status" value="1"/>
</dbReference>
<dbReference type="InterPro" id="IPR058644">
    <property type="entry name" value="Mtb12-like_C"/>
</dbReference>
<comment type="similarity">
    <text evidence="2">Belongs to the MTB12 family.</text>
</comment>
<reference evidence="5 6" key="1">
    <citation type="journal article" date="2007" name="Genome Res.">
        <title>Genome characteristics of facultatively symbiotic Frankia sp. strains reflect host range and host plant biogeography.</title>
        <authorList>
            <person name="Normand P."/>
            <person name="Lapierre P."/>
            <person name="Tisa L.S."/>
            <person name="Gogarten J.P."/>
            <person name="Alloisio N."/>
            <person name="Bagnarol E."/>
            <person name="Bassi C.A."/>
            <person name="Berry A.M."/>
            <person name="Bickhart D.M."/>
            <person name="Choisne N."/>
            <person name="Couloux A."/>
            <person name="Cournoyer B."/>
            <person name="Cruveiller S."/>
            <person name="Daubin V."/>
            <person name="Demange N."/>
            <person name="Francino M.P."/>
            <person name="Goltsman E."/>
            <person name="Huang Y."/>
            <person name="Kopp O.R."/>
            <person name="Labarre L."/>
            <person name="Lapidus A."/>
            <person name="Lavire C."/>
            <person name="Marechal J."/>
            <person name="Martinez M."/>
            <person name="Mastronunzio J.E."/>
            <person name="Mullin B.C."/>
            <person name="Niemann J."/>
            <person name="Pujic P."/>
            <person name="Rawnsley T."/>
            <person name="Rouy Z."/>
            <person name="Schenowitz C."/>
            <person name="Sellstedt A."/>
            <person name="Tavares F."/>
            <person name="Tomkins J.P."/>
            <person name="Vallenet D."/>
            <person name="Valverde C."/>
            <person name="Wall L.G."/>
            <person name="Wang Y."/>
            <person name="Medigue C."/>
            <person name="Benson D.R."/>
        </authorList>
    </citation>
    <scope>NUCLEOTIDE SEQUENCE [LARGE SCALE GENOMIC DNA]</scope>
    <source>
        <strain evidence="6">DSM 45986 / CECT 9034 / ACN14a</strain>
    </source>
</reference>
<evidence type="ECO:0000259" key="4">
    <source>
        <dbReference type="Pfam" id="PF26580"/>
    </source>
</evidence>
<dbReference type="STRING" id="326424.FRAAL6489"/>
<evidence type="ECO:0000256" key="1">
    <source>
        <dbReference type="ARBA" id="ARBA00022729"/>
    </source>
</evidence>
<name>Q0RBS2_FRAAA</name>
<dbReference type="OrthoDB" id="4548368at2"/>
<protein>
    <recommendedName>
        <fullName evidence="4">Low molecular weight antigen MTB12-like C-terminal domain-containing protein</fullName>
    </recommendedName>
</protein>
<dbReference type="EMBL" id="CT573213">
    <property type="protein sequence ID" value="CAJ65112.1"/>
    <property type="molecule type" value="Genomic_DNA"/>
</dbReference>
<dbReference type="Proteomes" id="UP000000657">
    <property type="component" value="Chromosome"/>
</dbReference>